<dbReference type="OMA" id="YEANTSY"/>
<dbReference type="EMBL" id="DS989829">
    <property type="protein sequence ID" value="EFR04883.1"/>
    <property type="molecule type" value="Genomic_DNA"/>
</dbReference>
<gene>
    <name evidence="2" type="ORF">MGYG_07884</name>
</gene>
<accession>E4V4F9</accession>
<dbReference type="Proteomes" id="UP000002669">
    <property type="component" value="Unassembled WGS sequence"/>
</dbReference>
<dbReference type="STRING" id="535722.E4V4F9"/>
<reference evidence="3" key="1">
    <citation type="journal article" date="2012" name="MBio">
        <title>Comparative genome analysis of Trichophyton rubrum and related dermatophytes reveals candidate genes involved in infection.</title>
        <authorList>
            <person name="Martinez D.A."/>
            <person name="Oliver B.G."/>
            <person name="Graeser Y."/>
            <person name="Goldberg J.M."/>
            <person name="Li W."/>
            <person name="Martinez-Rossi N.M."/>
            <person name="Monod M."/>
            <person name="Shelest E."/>
            <person name="Barton R.C."/>
            <person name="Birch E."/>
            <person name="Brakhage A.A."/>
            <person name="Chen Z."/>
            <person name="Gurr S.J."/>
            <person name="Heiman D."/>
            <person name="Heitman J."/>
            <person name="Kosti I."/>
            <person name="Rossi A."/>
            <person name="Saif S."/>
            <person name="Samalova M."/>
            <person name="Saunders C.W."/>
            <person name="Shea T."/>
            <person name="Summerbell R.C."/>
            <person name="Xu J."/>
            <person name="Young S."/>
            <person name="Zeng Q."/>
            <person name="Birren B.W."/>
            <person name="Cuomo C.A."/>
            <person name="White T.C."/>
        </authorList>
    </citation>
    <scope>NUCLEOTIDE SEQUENCE [LARGE SCALE GENOMIC DNA]</scope>
    <source>
        <strain evidence="3">ATCC MYA-4604 / CBS 118893</strain>
    </source>
</reference>
<proteinExistence type="predicted"/>
<dbReference type="VEuPathDB" id="FungiDB:MGYG_07884"/>
<sequence length="368" mass="42079">MEQTLHKLDSHGDIILVLDEQDASYEDDKDFYDFFELPSPVNEEKIDKDPSACHNTRNDRMEKWSSFASDSEPEPEPGPEPEAEVDNYLDEDVLEEERFHTTQNSTPGSQSRPIRFQVSSKHLRLASPTFEIMLKREWTEGHTLNTQGTTELRALGATQEALRVFLRVRLLCEVTVLIDYYKAYNTLQFSSTLGSKMARDSIRWLCISWVFKHDEIFKSVTRVLQRQVKAPLQVSKIPISGTVIDKINQSREDAIEGIILALHDLVDNLESGKTSCNFDCDSIRLGALRKQLKSRGLLNPRPLSHISVTAFQDSVAAFARLESRRYINLKTEVNYGTMGTTNTRLPIFVRSGRLSDRLLKNRKTPSKR</sequence>
<evidence type="ECO:0000256" key="1">
    <source>
        <dbReference type="SAM" id="MobiDB-lite"/>
    </source>
</evidence>
<dbReference type="OrthoDB" id="4174417at2759"/>
<name>E4V4F9_ARTGP</name>
<dbReference type="eggNOG" id="ENOG502S8FX">
    <property type="taxonomic scope" value="Eukaryota"/>
</dbReference>
<dbReference type="InParanoid" id="E4V4F9"/>
<protein>
    <recommendedName>
        <fullName evidence="4">BTB domain-containing protein</fullName>
    </recommendedName>
</protein>
<keyword evidence="3" id="KW-1185">Reference proteome</keyword>
<dbReference type="GeneID" id="10024949"/>
<evidence type="ECO:0008006" key="4">
    <source>
        <dbReference type="Google" id="ProtNLM"/>
    </source>
</evidence>
<feature type="compositionally biased region" description="Basic and acidic residues" evidence="1">
    <location>
        <begin position="42"/>
        <end position="60"/>
    </location>
</feature>
<dbReference type="HOGENOM" id="CLU_031555_3_1_1"/>
<dbReference type="AlphaFoldDB" id="E4V4F9"/>
<organism evidence="3">
    <name type="scientific">Arthroderma gypseum (strain ATCC MYA-4604 / CBS 118893)</name>
    <name type="common">Microsporum gypseum</name>
    <dbReference type="NCBI Taxonomy" id="535722"/>
    <lineage>
        <taxon>Eukaryota</taxon>
        <taxon>Fungi</taxon>
        <taxon>Dikarya</taxon>
        <taxon>Ascomycota</taxon>
        <taxon>Pezizomycotina</taxon>
        <taxon>Eurotiomycetes</taxon>
        <taxon>Eurotiomycetidae</taxon>
        <taxon>Onygenales</taxon>
        <taxon>Arthrodermataceae</taxon>
        <taxon>Nannizzia</taxon>
    </lineage>
</organism>
<dbReference type="RefSeq" id="XP_003169718.1">
    <property type="nucleotide sequence ID" value="XM_003169670.1"/>
</dbReference>
<evidence type="ECO:0000313" key="3">
    <source>
        <dbReference type="Proteomes" id="UP000002669"/>
    </source>
</evidence>
<evidence type="ECO:0000313" key="2">
    <source>
        <dbReference type="EMBL" id="EFR04883.1"/>
    </source>
</evidence>
<feature type="region of interest" description="Disordered" evidence="1">
    <location>
        <begin position="39"/>
        <end position="60"/>
    </location>
</feature>